<accession>A0ABS6APZ3</accession>
<evidence type="ECO:0000256" key="2">
    <source>
        <dbReference type="ARBA" id="ARBA00023125"/>
    </source>
</evidence>
<dbReference type="SUPFAM" id="SSF48498">
    <property type="entry name" value="Tetracyclin repressor-like, C-terminal domain"/>
    <property type="match status" value="1"/>
</dbReference>
<dbReference type="InterPro" id="IPR036271">
    <property type="entry name" value="Tet_transcr_reg_TetR-rel_C_sf"/>
</dbReference>
<evidence type="ECO:0000313" key="7">
    <source>
        <dbReference type="Proteomes" id="UP000733379"/>
    </source>
</evidence>
<name>A0ABS6APZ3_9NOCA</name>
<gene>
    <name evidence="6" type="ORF">KO481_00870</name>
</gene>
<keyword evidence="3" id="KW-0804">Transcription</keyword>
<dbReference type="Pfam" id="PF00440">
    <property type="entry name" value="TetR_N"/>
    <property type="match status" value="1"/>
</dbReference>
<dbReference type="RefSeq" id="WP_215914996.1">
    <property type="nucleotide sequence ID" value="NZ_JAHKNI010000001.1"/>
</dbReference>
<dbReference type="EMBL" id="JAHKNI010000001">
    <property type="protein sequence ID" value="MBU3060081.1"/>
    <property type="molecule type" value="Genomic_DNA"/>
</dbReference>
<reference evidence="6 7" key="1">
    <citation type="submission" date="2021-06" db="EMBL/GenBank/DDBJ databases">
        <title>Actinomycetes sequencing.</title>
        <authorList>
            <person name="Shan Q."/>
        </authorList>
    </citation>
    <scope>NUCLEOTIDE SEQUENCE [LARGE SCALE GENOMIC DNA]</scope>
    <source>
        <strain evidence="6 7">NEAU-G5</strain>
    </source>
</reference>
<organism evidence="6 7">
    <name type="scientific">Nocardia albiluteola</name>
    <dbReference type="NCBI Taxonomy" id="2842303"/>
    <lineage>
        <taxon>Bacteria</taxon>
        <taxon>Bacillati</taxon>
        <taxon>Actinomycetota</taxon>
        <taxon>Actinomycetes</taxon>
        <taxon>Mycobacteriales</taxon>
        <taxon>Nocardiaceae</taxon>
        <taxon>Nocardia</taxon>
    </lineage>
</organism>
<evidence type="ECO:0000256" key="3">
    <source>
        <dbReference type="ARBA" id="ARBA00023163"/>
    </source>
</evidence>
<dbReference type="InterPro" id="IPR009057">
    <property type="entry name" value="Homeodomain-like_sf"/>
</dbReference>
<dbReference type="Gene3D" id="1.10.357.10">
    <property type="entry name" value="Tetracycline Repressor, domain 2"/>
    <property type="match status" value="1"/>
</dbReference>
<dbReference type="PANTHER" id="PTHR30055:SF234">
    <property type="entry name" value="HTH-TYPE TRANSCRIPTIONAL REGULATOR BETI"/>
    <property type="match status" value="1"/>
</dbReference>
<sequence>MAGRQTQTRTNTGRPLRADARRNREVVLATAEETLAAQGLSVSFDEIARRAGVGVGTVYRTFPTREALFEAIILSRIERFIETAVALADADDPGAAFIEFFTEVVGQVALNQALCDVMDAGTNLGFKATSTVEHAFLNALTTLLTRAQHAGRIRSNLDVYDVVDLLVGSATTARRAQQRGRAHQVVAIICEGMLTVSD</sequence>
<evidence type="ECO:0000256" key="1">
    <source>
        <dbReference type="ARBA" id="ARBA00023015"/>
    </source>
</evidence>
<dbReference type="PROSITE" id="PS50977">
    <property type="entry name" value="HTH_TETR_2"/>
    <property type="match status" value="1"/>
</dbReference>
<feature type="DNA-binding region" description="H-T-H motif" evidence="4">
    <location>
        <begin position="43"/>
        <end position="62"/>
    </location>
</feature>
<dbReference type="PRINTS" id="PR00455">
    <property type="entry name" value="HTHTETR"/>
</dbReference>
<comment type="caution">
    <text evidence="6">The sequence shown here is derived from an EMBL/GenBank/DDBJ whole genome shotgun (WGS) entry which is preliminary data.</text>
</comment>
<evidence type="ECO:0000259" key="5">
    <source>
        <dbReference type="PROSITE" id="PS50977"/>
    </source>
</evidence>
<keyword evidence="1" id="KW-0805">Transcription regulation</keyword>
<dbReference type="SUPFAM" id="SSF46689">
    <property type="entry name" value="Homeodomain-like"/>
    <property type="match status" value="1"/>
</dbReference>
<evidence type="ECO:0000256" key="4">
    <source>
        <dbReference type="PROSITE-ProRule" id="PRU00335"/>
    </source>
</evidence>
<dbReference type="InterPro" id="IPR001647">
    <property type="entry name" value="HTH_TetR"/>
</dbReference>
<protein>
    <submittedName>
        <fullName evidence="6">TetR/AcrR family transcriptional regulator</fullName>
    </submittedName>
</protein>
<dbReference type="Pfam" id="PF21597">
    <property type="entry name" value="TetR_C_43"/>
    <property type="match status" value="1"/>
</dbReference>
<dbReference type="Proteomes" id="UP000733379">
    <property type="component" value="Unassembled WGS sequence"/>
</dbReference>
<proteinExistence type="predicted"/>
<evidence type="ECO:0000313" key="6">
    <source>
        <dbReference type="EMBL" id="MBU3060081.1"/>
    </source>
</evidence>
<dbReference type="InterPro" id="IPR050109">
    <property type="entry name" value="HTH-type_TetR-like_transc_reg"/>
</dbReference>
<keyword evidence="2 4" id="KW-0238">DNA-binding</keyword>
<dbReference type="InterPro" id="IPR049445">
    <property type="entry name" value="TetR_SbtR-like_C"/>
</dbReference>
<dbReference type="PANTHER" id="PTHR30055">
    <property type="entry name" value="HTH-TYPE TRANSCRIPTIONAL REGULATOR RUTR"/>
    <property type="match status" value="1"/>
</dbReference>
<feature type="domain" description="HTH tetR-type" evidence="5">
    <location>
        <begin position="21"/>
        <end position="80"/>
    </location>
</feature>
<keyword evidence="7" id="KW-1185">Reference proteome</keyword>